<keyword evidence="2" id="KW-0805">Transcription regulation</keyword>
<evidence type="ECO:0000256" key="1">
    <source>
        <dbReference type="ARBA" id="ARBA00010641"/>
    </source>
</evidence>
<dbReference type="InterPro" id="IPR036388">
    <property type="entry name" value="WH-like_DNA-bd_sf"/>
</dbReference>
<dbReference type="InterPro" id="IPR013249">
    <property type="entry name" value="RNA_pol_sigma70_r4_t2"/>
</dbReference>
<dbReference type="STRING" id="470145.BACCOP_01063"/>
<dbReference type="Pfam" id="PF08281">
    <property type="entry name" value="Sigma70_r4_2"/>
    <property type="match status" value="1"/>
</dbReference>
<dbReference type="InterPro" id="IPR013324">
    <property type="entry name" value="RNA_pol_sigma_r3/r4-like"/>
</dbReference>
<dbReference type="InterPro" id="IPR039425">
    <property type="entry name" value="RNA_pol_sigma-70-like"/>
</dbReference>
<dbReference type="NCBIfam" id="TIGR02937">
    <property type="entry name" value="sigma70-ECF"/>
    <property type="match status" value="1"/>
</dbReference>
<evidence type="ECO:0000313" key="8">
    <source>
        <dbReference type="Proteomes" id="UP000003146"/>
    </source>
</evidence>
<dbReference type="Pfam" id="PF04542">
    <property type="entry name" value="Sigma70_r2"/>
    <property type="match status" value="1"/>
</dbReference>
<name>B3JGQ9_9BACT</name>
<evidence type="ECO:0000256" key="4">
    <source>
        <dbReference type="ARBA" id="ARBA00023163"/>
    </source>
</evidence>
<dbReference type="GO" id="GO:0006352">
    <property type="term" value="P:DNA-templated transcription initiation"/>
    <property type="evidence" value="ECO:0007669"/>
    <property type="project" value="InterPro"/>
</dbReference>
<dbReference type="eggNOG" id="COG1595">
    <property type="taxonomic scope" value="Bacteria"/>
</dbReference>
<dbReference type="Proteomes" id="UP000003146">
    <property type="component" value="Unassembled WGS sequence"/>
</dbReference>
<comment type="similarity">
    <text evidence="1">Belongs to the sigma-70 factor family. ECF subfamily.</text>
</comment>
<dbReference type="InterPro" id="IPR013325">
    <property type="entry name" value="RNA_pol_sigma_r2"/>
</dbReference>
<dbReference type="Gene3D" id="1.10.1740.10">
    <property type="match status" value="1"/>
</dbReference>
<sequence length="174" mass="20502">MILQASNGQKINSYDMEILDTAFAQMVKEHKSTIYTVCFMFSKDSDEVSDLFQEVLINLWKGYDSFKNLSNINTWIWKVSFNTCISCERKKKRRAAVPLTMDINLFEDKDENSRQIRLLYDRIHRLSPFDRAIVLLWLENMSYEEIGAIVGISTKNVSVRLYRIKEELKKMSNH</sequence>
<evidence type="ECO:0000259" key="6">
    <source>
        <dbReference type="Pfam" id="PF08281"/>
    </source>
</evidence>
<dbReference type="GO" id="GO:0003677">
    <property type="term" value="F:DNA binding"/>
    <property type="evidence" value="ECO:0007669"/>
    <property type="project" value="InterPro"/>
</dbReference>
<accession>B3JGQ9</accession>
<dbReference type="CDD" id="cd06171">
    <property type="entry name" value="Sigma70_r4"/>
    <property type="match status" value="1"/>
</dbReference>
<dbReference type="PANTHER" id="PTHR43133">
    <property type="entry name" value="RNA POLYMERASE ECF-TYPE SIGMA FACTO"/>
    <property type="match status" value="1"/>
</dbReference>
<dbReference type="InterPro" id="IPR007627">
    <property type="entry name" value="RNA_pol_sigma70_r2"/>
</dbReference>
<dbReference type="EMBL" id="ABIY02000069">
    <property type="protein sequence ID" value="EDV01841.1"/>
    <property type="molecule type" value="Genomic_DNA"/>
</dbReference>
<reference evidence="7 8" key="2">
    <citation type="submission" date="2008-04" db="EMBL/GenBank/DDBJ databases">
        <authorList>
            <person name="Fulton L."/>
            <person name="Clifton S."/>
            <person name="Fulton B."/>
            <person name="Xu J."/>
            <person name="Minx P."/>
            <person name="Pepin K.H."/>
            <person name="Johnson M."/>
            <person name="Thiruvilangam P."/>
            <person name="Bhonagiri V."/>
            <person name="Nash W.E."/>
            <person name="Mardis E.R."/>
            <person name="Wilson R.K."/>
        </authorList>
    </citation>
    <scope>NUCLEOTIDE SEQUENCE [LARGE SCALE GENOMIC DNA]</scope>
    <source>
        <strain evidence="7 8">DSM 17136</strain>
    </source>
</reference>
<dbReference type="InterPro" id="IPR014284">
    <property type="entry name" value="RNA_pol_sigma-70_dom"/>
</dbReference>
<dbReference type="SUPFAM" id="SSF88946">
    <property type="entry name" value="Sigma2 domain of RNA polymerase sigma factors"/>
    <property type="match status" value="1"/>
</dbReference>
<dbReference type="PANTHER" id="PTHR43133:SF45">
    <property type="entry name" value="RNA POLYMERASE ECF-TYPE SIGMA FACTOR"/>
    <property type="match status" value="1"/>
</dbReference>
<comment type="caution">
    <text evidence="7">The sequence shown here is derived from an EMBL/GenBank/DDBJ whole genome shotgun (WGS) entry which is preliminary data.</text>
</comment>
<keyword evidence="4" id="KW-0804">Transcription</keyword>
<dbReference type="SUPFAM" id="SSF88659">
    <property type="entry name" value="Sigma3 and sigma4 domains of RNA polymerase sigma factors"/>
    <property type="match status" value="1"/>
</dbReference>
<dbReference type="AlphaFoldDB" id="B3JGQ9"/>
<evidence type="ECO:0000259" key="5">
    <source>
        <dbReference type="Pfam" id="PF04542"/>
    </source>
</evidence>
<feature type="domain" description="RNA polymerase sigma-70 region 2" evidence="5">
    <location>
        <begin position="26"/>
        <end position="93"/>
    </location>
</feature>
<evidence type="ECO:0000256" key="2">
    <source>
        <dbReference type="ARBA" id="ARBA00023015"/>
    </source>
</evidence>
<protein>
    <submittedName>
        <fullName evidence="7">Sigma-70 region 2</fullName>
    </submittedName>
</protein>
<evidence type="ECO:0000256" key="3">
    <source>
        <dbReference type="ARBA" id="ARBA00023082"/>
    </source>
</evidence>
<dbReference type="GO" id="GO:0016987">
    <property type="term" value="F:sigma factor activity"/>
    <property type="evidence" value="ECO:0007669"/>
    <property type="project" value="UniProtKB-KW"/>
</dbReference>
<reference evidence="7 8" key="1">
    <citation type="submission" date="2008-04" db="EMBL/GenBank/DDBJ databases">
        <title>Draft genome sequence of Bacteroides coprocola (DSM 17136).</title>
        <authorList>
            <person name="Sudarsanam P."/>
            <person name="Ley R."/>
            <person name="Guruge J."/>
            <person name="Turnbaugh P.J."/>
            <person name="Mahowald M."/>
            <person name="Liep D."/>
            <person name="Gordon J."/>
        </authorList>
    </citation>
    <scope>NUCLEOTIDE SEQUENCE [LARGE SCALE GENOMIC DNA]</scope>
    <source>
        <strain evidence="7 8">DSM 17136</strain>
    </source>
</reference>
<organism evidence="7 8">
    <name type="scientific">Phocaeicola coprocola DSM 17136</name>
    <dbReference type="NCBI Taxonomy" id="470145"/>
    <lineage>
        <taxon>Bacteria</taxon>
        <taxon>Pseudomonadati</taxon>
        <taxon>Bacteroidota</taxon>
        <taxon>Bacteroidia</taxon>
        <taxon>Bacteroidales</taxon>
        <taxon>Bacteroidaceae</taxon>
        <taxon>Phocaeicola</taxon>
    </lineage>
</organism>
<dbReference type="HOGENOM" id="CLU_047691_3_3_10"/>
<feature type="domain" description="RNA polymerase sigma factor 70 region 4 type 2" evidence="6">
    <location>
        <begin position="117"/>
        <end position="168"/>
    </location>
</feature>
<keyword evidence="3" id="KW-0731">Sigma factor</keyword>
<dbReference type="Gene3D" id="1.10.10.10">
    <property type="entry name" value="Winged helix-like DNA-binding domain superfamily/Winged helix DNA-binding domain"/>
    <property type="match status" value="1"/>
</dbReference>
<gene>
    <name evidence="7" type="ORF">BACCOP_01063</name>
</gene>
<proteinExistence type="inferred from homology"/>
<evidence type="ECO:0000313" key="7">
    <source>
        <dbReference type="EMBL" id="EDV01841.1"/>
    </source>
</evidence>